<keyword evidence="2" id="KW-1185">Reference proteome</keyword>
<evidence type="ECO:0000313" key="2">
    <source>
        <dbReference type="Proteomes" id="UP001500390"/>
    </source>
</evidence>
<evidence type="ECO:0000313" key="1">
    <source>
        <dbReference type="EMBL" id="GAA4388486.1"/>
    </source>
</evidence>
<organism evidence="1 2">
    <name type="scientific">Ornithinibacter aureus</name>
    <dbReference type="NCBI Taxonomy" id="622664"/>
    <lineage>
        <taxon>Bacteria</taxon>
        <taxon>Bacillati</taxon>
        <taxon>Actinomycetota</taxon>
        <taxon>Actinomycetes</taxon>
        <taxon>Micrococcales</taxon>
        <taxon>Intrasporangiaceae</taxon>
        <taxon>Ornithinibacter</taxon>
    </lineage>
</organism>
<comment type="caution">
    <text evidence="1">The sequence shown here is derived from an EMBL/GenBank/DDBJ whole genome shotgun (WGS) entry which is preliminary data.</text>
</comment>
<dbReference type="RefSeq" id="WP_159899053.1">
    <property type="nucleotide sequence ID" value="NZ_BAABFX010000009.1"/>
</dbReference>
<protein>
    <recommendedName>
        <fullName evidence="3">DUF2613 family protein</fullName>
    </recommendedName>
</protein>
<dbReference type="EMBL" id="BAABFX010000009">
    <property type="protein sequence ID" value="GAA4388486.1"/>
    <property type="molecule type" value="Genomic_DNA"/>
</dbReference>
<proteinExistence type="predicted"/>
<name>A0ABP8JC23_9MICO</name>
<dbReference type="Proteomes" id="UP001500390">
    <property type="component" value="Unassembled WGS sequence"/>
</dbReference>
<reference evidence="2" key="1">
    <citation type="journal article" date="2019" name="Int. J. Syst. Evol. Microbiol.">
        <title>The Global Catalogue of Microorganisms (GCM) 10K type strain sequencing project: providing services to taxonomists for standard genome sequencing and annotation.</title>
        <authorList>
            <consortium name="The Broad Institute Genomics Platform"/>
            <consortium name="The Broad Institute Genome Sequencing Center for Infectious Disease"/>
            <person name="Wu L."/>
            <person name="Ma J."/>
        </authorList>
    </citation>
    <scope>NUCLEOTIDE SEQUENCE [LARGE SCALE GENOMIC DNA]</scope>
    <source>
        <strain evidence="2">JCM 17738</strain>
    </source>
</reference>
<sequence length="48" mass="4573">MTSPVGAIASVVGGIILALFAVIGGVGAVSSSPNAASASEEIVRYDAP</sequence>
<accession>A0ABP8JC23</accession>
<evidence type="ECO:0008006" key="3">
    <source>
        <dbReference type="Google" id="ProtNLM"/>
    </source>
</evidence>
<gene>
    <name evidence="1" type="ORF">GCM10023153_03780</name>
</gene>